<dbReference type="InterPro" id="IPR011006">
    <property type="entry name" value="CheY-like_superfamily"/>
</dbReference>
<feature type="domain" description="Response regulatory" evidence="3">
    <location>
        <begin position="1"/>
        <end position="115"/>
    </location>
</feature>
<name>A0ABT7JVC8_9HYPH</name>
<evidence type="ECO:0000259" key="3">
    <source>
        <dbReference type="PROSITE" id="PS50110"/>
    </source>
</evidence>
<reference evidence="4" key="1">
    <citation type="submission" date="2023-06" db="EMBL/GenBank/DDBJ databases">
        <title>Phylogenetic Diversity of Rhizobium strains.</title>
        <authorList>
            <person name="Moura F.T."/>
            <person name="Helene L.C.F."/>
            <person name="Hungria M."/>
        </authorList>
    </citation>
    <scope>NUCLEOTIDE SEQUENCE</scope>
    <source>
        <strain evidence="4">CCGE526</strain>
    </source>
</reference>
<proteinExistence type="predicted"/>
<dbReference type="InterPro" id="IPR050595">
    <property type="entry name" value="Bact_response_regulator"/>
</dbReference>
<keyword evidence="1 2" id="KW-0597">Phosphoprotein</keyword>
<dbReference type="PROSITE" id="PS50110">
    <property type="entry name" value="RESPONSE_REGULATORY"/>
    <property type="match status" value="1"/>
</dbReference>
<evidence type="ECO:0000256" key="1">
    <source>
        <dbReference type="ARBA" id="ARBA00022553"/>
    </source>
</evidence>
<evidence type="ECO:0000256" key="2">
    <source>
        <dbReference type="PROSITE-ProRule" id="PRU00169"/>
    </source>
</evidence>
<sequence length="125" mass="13823">MVSVVDDDRHFRKSMRRLIRSLGYSVDDFTSATDFLASPRLADTACLISDINMPVMSGLELFRHLVAQGCTIPTIFVTGLPNDSDEAHALNDGVLCYLAKPVDEERLTRCLFEALRSAGSLNESQ</sequence>
<feature type="modified residue" description="4-aspartylphosphate" evidence="2">
    <location>
        <position position="50"/>
    </location>
</feature>
<accession>A0ABT7JVC8</accession>
<dbReference type="SMART" id="SM00448">
    <property type="entry name" value="REC"/>
    <property type="match status" value="1"/>
</dbReference>
<dbReference type="InterPro" id="IPR001789">
    <property type="entry name" value="Sig_transdc_resp-reg_receiver"/>
</dbReference>
<dbReference type="Gene3D" id="3.40.50.2300">
    <property type="match status" value="1"/>
</dbReference>
<dbReference type="Proteomes" id="UP001172645">
    <property type="component" value="Unassembled WGS sequence"/>
</dbReference>
<protein>
    <submittedName>
        <fullName evidence="4">Response regulator</fullName>
    </submittedName>
</protein>
<organism evidence="4 5">
    <name type="scientific">Rhizobium mayense</name>
    <dbReference type="NCBI Taxonomy" id="1312184"/>
    <lineage>
        <taxon>Bacteria</taxon>
        <taxon>Pseudomonadati</taxon>
        <taxon>Pseudomonadota</taxon>
        <taxon>Alphaproteobacteria</taxon>
        <taxon>Hyphomicrobiales</taxon>
        <taxon>Rhizobiaceae</taxon>
        <taxon>Rhizobium/Agrobacterium group</taxon>
        <taxon>Rhizobium</taxon>
    </lineage>
</organism>
<dbReference type="PANTHER" id="PTHR44591">
    <property type="entry name" value="STRESS RESPONSE REGULATOR PROTEIN 1"/>
    <property type="match status" value="1"/>
</dbReference>
<comment type="caution">
    <text evidence="4">The sequence shown here is derived from an EMBL/GenBank/DDBJ whole genome shotgun (WGS) entry which is preliminary data.</text>
</comment>
<dbReference type="SUPFAM" id="SSF52172">
    <property type="entry name" value="CheY-like"/>
    <property type="match status" value="1"/>
</dbReference>
<dbReference type="EMBL" id="JARFYM010000010">
    <property type="protein sequence ID" value="MDL2400282.1"/>
    <property type="molecule type" value="Genomic_DNA"/>
</dbReference>
<dbReference type="Pfam" id="PF00072">
    <property type="entry name" value="Response_reg"/>
    <property type="match status" value="1"/>
</dbReference>
<evidence type="ECO:0000313" key="5">
    <source>
        <dbReference type="Proteomes" id="UP001172645"/>
    </source>
</evidence>
<evidence type="ECO:0000313" key="4">
    <source>
        <dbReference type="EMBL" id="MDL2400282.1"/>
    </source>
</evidence>
<gene>
    <name evidence="4" type="ORF">PY649_15345</name>
</gene>
<dbReference type="PANTHER" id="PTHR44591:SF25">
    <property type="entry name" value="CHEMOTAXIS TWO-COMPONENT RESPONSE REGULATOR"/>
    <property type="match status" value="1"/>
</dbReference>
<keyword evidence="5" id="KW-1185">Reference proteome</keyword>